<comment type="caution">
    <text evidence="2">The sequence shown here is derived from an EMBL/GenBank/DDBJ whole genome shotgun (WGS) entry which is preliminary data.</text>
</comment>
<dbReference type="Proteomes" id="UP001293254">
    <property type="component" value="Unassembled WGS sequence"/>
</dbReference>
<proteinExistence type="predicted"/>
<sequence>MFCGLKCCRRRLETRPDRLVPRNSASSSRQNLGQQLNLFVQQVAWQNLALQHQLDTDEKEGTSKTNIPPLAAKKTDRRRLKKPCKPKAPHGVQQVSSCSPNTMKNYPAAAAGTLRKAKHKN</sequence>
<dbReference type="AlphaFoldDB" id="A0AAE2CTT6"/>
<dbReference type="EMBL" id="JACGWO010000002">
    <property type="protein sequence ID" value="KAK4434316.1"/>
    <property type="molecule type" value="Genomic_DNA"/>
</dbReference>
<evidence type="ECO:0000313" key="3">
    <source>
        <dbReference type="Proteomes" id="UP001293254"/>
    </source>
</evidence>
<feature type="compositionally biased region" description="Basic residues" evidence="1">
    <location>
        <begin position="75"/>
        <end position="88"/>
    </location>
</feature>
<reference evidence="2" key="1">
    <citation type="submission" date="2020-06" db="EMBL/GenBank/DDBJ databases">
        <authorList>
            <person name="Li T."/>
            <person name="Hu X."/>
            <person name="Zhang T."/>
            <person name="Song X."/>
            <person name="Zhang H."/>
            <person name="Dai N."/>
            <person name="Sheng W."/>
            <person name="Hou X."/>
            <person name="Wei L."/>
        </authorList>
    </citation>
    <scope>NUCLEOTIDE SEQUENCE</scope>
    <source>
        <strain evidence="2">3651</strain>
        <tissue evidence="2">Leaf</tissue>
    </source>
</reference>
<reference evidence="2" key="2">
    <citation type="journal article" date="2024" name="Plant">
        <title>Genomic evolution and insights into agronomic trait innovations of Sesamum species.</title>
        <authorList>
            <person name="Miao H."/>
            <person name="Wang L."/>
            <person name="Qu L."/>
            <person name="Liu H."/>
            <person name="Sun Y."/>
            <person name="Le M."/>
            <person name="Wang Q."/>
            <person name="Wei S."/>
            <person name="Zheng Y."/>
            <person name="Lin W."/>
            <person name="Duan Y."/>
            <person name="Cao H."/>
            <person name="Xiong S."/>
            <person name="Wang X."/>
            <person name="Wei L."/>
            <person name="Li C."/>
            <person name="Ma Q."/>
            <person name="Ju M."/>
            <person name="Zhao R."/>
            <person name="Li G."/>
            <person name="Mu C."/>
            <person name="Tian Q."/>
            <person name="Mei H."/>
            <person name="Zhang T."/>
            <person name="Gao T."/>
            <person name="Zhang H."/>
        </authorList>
    </citation>
    <scope>NUCLEOTIDE SEQUENCE</scope>
    <source>
        <strain evidence="2">3651</strain>
    </source>
</reference>
<name>A0AAE2CTT6_9LAMI</name>
<accession>A0AAE2CTT6</accession>
<feature type="region of interest" description="Disordered" evidence="1">
    <location>
        <begin position="55"/>
        <end position="121"/>
    </location>
</feature>
<organism evidence="2 3">
    <name type="scientific">Sesamum alatum</name>
    <dbReference type="NCBI Taxonomy" id="300844"/>
    <lineage>
        <taxon>Eukaryota</taxon>
        <taxon>Viridiplantae</taxon>
        <taxon>Streptophyta</taxon>
        <taxon>Embryophyta</taxon>
        <taxon>Tracheophyta</taxon>
        <taxon>Spermatophyta</taxon>
        <taxon>Magnoliopsida</taxon>
        <taxon>eudicotyledons</taxon>
        <taxon>Gunneridae</taxon>
        <taxon>Pentapetalae</taxon>
        <taxon>asterids</taxon>
        <taxon>lamiids</taxon>
        <taxon>Lamiales</taxon>
        <taxon>Pedaliaceae</taxon>
        <taxon>Sesamum</taxon>
    </lineage>
</organism>
<feature type="compositionally biased region" description="Polar residues" evidence="1">
    <location>
        <begin position="93"/>
        <end position="104"/>
    </location>
</feature>
<keyword evidence="3" id="KW-1185">Reference proteome</keyword>
<evidence type="ECO:0000313" key="2">
    <source>
        <dbReference type="EMBL" id="KAK4434316.1"/>
    </source>
</evidence>
<evidence type="ECO:0000256" key="1">
    <source>
        <dbReference type="SAM" id="MobiDB-lite"/>
    </source>
</evidence>
<protein>
    <submittedName>
        <fullName evidence="2">Uncharacterized protein</fullName>
    </submittedName>
</protein>
<gene>
    <name evidence="2" type="ORF">Salat_0594400</name>
</gene>